<evidence type="ECO:0000313" key="3">
    <source>
        <dbReference type="EMBL" id="GJT98834.1"/>
    </source>
</evidence>
<dbReference type="EMBL" id="BQNB010020713">
    <property type="protein sequence ID" value="GJT98834.1"/>
    <property type="molecule type" value="Genomic_DNA"/>
</dbReference>
<keyword evidence="4" id="KW-1185">Reference proteome</keyword>
<protein>
    <recommendedName>
        <fullName evidence="2">Tf2-1-like SH3-like domain-containing protein</fullName>
    </recommendedName>
</protein>
<evidence type="ECO:0000256" key="1">
    <source>
        <dbReference type="SAM" id="MobiDB-lite"/>
    </source>
</evidence>
<gene>
    <name evidence="3" type="ORF">Tco_1094352</name>
</gene>
<dbReference type="Proteomes" id="UP001151760">
    <property type="component" value="Unassembled WGS sequence"/>
</dbReference>
<accession>A0ABQ5IGL1</accession>
<dbReference type="Pfam" id="PF24626">
    <property type="entry name" value="SH3_Tf2-1"/>
    <property type="match status" value="1"/>
</dbReference>
<proteinExistence type="predicted"/>
<feature type="domain" description="Tf2-1-like SH3-like" evidence="2">
    <location>
        <begin position="284"/>
        <end position="324"/>
    </location>
</feature>
<evidence type="ECO:0000313" key="4">
    <source>
        <dbReference type="Proteomes" id="UP001151760"/>
    </source>
</evidence>
<dbReference type="InterPro" id="IPR056924">
    <property type="entry name" value="SH3_Tf2-1"/>
</dbReference>
<feature type="region of interest" description="Disordered" evidence="1">
    <location>
        <begin position="1"/>
        <end position="33"/>
    </location>
</feature>
<organism evidence="3 4">
    <name type="scientific">Tanacetum coccineum</name>
    <dbReference type="NCBI Taxonomy" id="301880"/>
    <lineage>
        <taxon>Eukaryota</taxon>
        <taxon>Viridiplantae</taxon>
        <taxon>Streptophyta</taxon>
        <taxon>Embryophyta</taxon>
        <taxon>Tracheophyta</taxon>
        <taxon>Spermatophyta</taxon>
        <taxon>Magnoliopsida</taxon>
        <taxon>eudicotyledons</taxon>
        <taxon>Gunneridae</taxon>
        <taxon>Pentapetalae</taxon>
        <taxon>asterids</taxon>
        <taxon>campanulids</taxon>
        <taxon>Asterales</taxon>
        <taxon>Asteraceae</taxon>
        <taxon>Asteroideae</taxon>
        <taxon>Anthemideae</taxon>
        <taxon>Anthemidinae</taxon>
        <taxon>Tanacetum</taxon>
    </lineage>
</organism>
<reference evidence="3" key="1">
    <citation type="journal article" date="2022" name="Int. J. Mol. Sci.">
        <title>Draft Genome of Tanacetum Coccineum: Genomic Comparison of Closely Related Tanacetum-Family Plants.</title>
        <authorList>
            <person name="Yamashiro T."/>
            <person name="Shiraishi A."/>
            <person name="Nakayama K."/>
            <person name="Satake H."/>
        </authorList>
    </citation>
    <scope>NUCLEOTIDE SEQUENCE</scope>
</reference>
<dbReference type="InterPro" id="IPR043502">
    <property type="entry name" value="DNA/RNA_pol_sf"/>
</dbReference>
<reference evidence="3" key="2">
    <citation type="submission" date="2022-01" db="EMBL/GenBank/DDBJ databases">
        <authorList>
            <person name="Yamashiro T."/>
            <person name="Shiraishi A."/>
            <person name="Satake H."/>
            <person name="Nakayama K."/>
        </authorList>
    </citation>
    <scope>NUCLEOTIDE SEQUENCE</scope>
</reference>
<comment type="caution">
    <text evidence="3">The sequence shown here is derived from an EMBL/GenBank/DDBJ whole genome shotgun (WGS) entry which is preliminary data.</text>
</comment>
<name>A0ABQ5IGL1_9ASTR</name>
<dbReference type="PANTHER" id="PTHR46148">
    <property type="entry name" value="CHROMO DOMAIN-CONTAINING PROTEIN"/>
    <property type="match status" value="1"/>
</dbReference>
<dbReference type="PANTHER" id="PTHR46148:SF60">
    <property type="entry name" value="CHROMO DOMAIN-CONTAINING PROTEIN"/>
    <property type="match status" value="1"/>
</dbReference>
<dbReference type="SUPFAM" id="SSF56672">
    <property type="entry name" value="DNA/RNA polymerases"/>
    <property type="match status" value="1"/>
</dbReference>
<sequence length="425" mass="48598">MDVRRIEEEVDPDFLSDAHSRTGPAESGDSCESKGWYSRMRELVVKYKAEKVCHEEIVKMPLVDLKVLEDGSFRMCIDYRELSKIDLYLDCHQMRVHKDEIPKTAFWMRYGCYEFTAMPFLVDQCTSNFHGRNESARVAFKDEFGAAEEREVSCEAQQGQSGVKRKLFGSCRNNMGDVRTLIMEEAHATKYSVRPGVNETVARHGVHVSSIPDKDGMYIETDGQSERTFRTLENMFRACVRNLVVVGILTFREAEIGESKMIGLELEQETTKVVVIKERPKEAKDRVVRFDKKGELAPRYIGPFDILERIGPVAYRLRLPDELSLGSYLSGERMSSRANHWKENSILRRRSIEMSRFSTDSTRSDSASKESIPGGIEWMPSSTSSLIRSTLVEAISSSWIIEEDLVENDKILFWNVLPRKNGTSP</sequence>
<dbReference type="Gene3D" id="3.10.10.10">
    <property type="entry name" value="HIV Type 1 Reverse Transcriptase, subunit A, domain 1"/>
    <property type="match status" value="1"/>
</dbReference>
<evidence type="ECO:0000259" key="2">
    <source>
        <dbReference type="Pfam" id="PF24626"/>
    </source>
</evidence>